<dbReference type="OrthoDB" id="10016565at2759"/>
<dbReference type="FunFam" id="1.20.58.60:FF:000001">
    <property type="entry name" value="Microtubule-actin cross-linking factor 1"/>
    <property type="match status" value="1"/>
</dbReference>
<dbReference type="CDD" id="cd00176">
    <property type="entry name" value="SPEC"/>
    <property type="match status" value="1"/>
</dbReference>
<name>A0A1V4KMS2_PATFA</name>
<evidence type="ECO:0000313" key="2">
    <source>
        <dbReference type="EMBL" id="OPJ85734.1"/>
    </source>
</evidence>
<evidence type="ECO:0000256" key="1">
    <source>
        <dbReference type="SAM" id="MobiDB-lite"/>
    </source>
</evidence>
<dbReference type="Proteomes" id="UP000190648">
    <property type="component" value="Unassembled WGS sequence"/>
</dbReference>
<protein>
    <submittedName>
        <fullName evidence="2">Uncharacterized protein</fullName>
    </submittedName>
</protein>
<dbReference type="InterPro" id="IPR018159">
    <property type="entry name" value="Spectrin/alpha-actinin"/>
</dbReference>
<sequence length="198" mass="22548">MRLTPVVLVVPGVFPGWEWWVRFLSGMCNATNVGSPSPCWQRRRTVPDVSVDARPSWDMSHKLEENLLFSGKFTDALQALMDWLYRAEPQLSEDVPVGGDRDLVSDLMDKHKVFQKELGKRASCIKMLKRSVRDLTRGSSSVDSQWLQRQVEELSARWELVCRLSVGKQARLEAALRQLNPQLPHHHGSPSFSPKTRG</sequence>
<gene>
    <name evidence="2" type="ORF">AV530_009702</name>
</gene>
<reference evidence="2 3" key="1">
    <citation type="submission" date="2016-02" db="EMBL/GenBank/DDBJ databases">
        <title>Band-tailed pigeon sequencing and assembly.</title>
        <authorList>
            <person name="Soares A.E."/>
            <person name="Novak B.J."/>
            <person name="Rice E.S."/>
            <person name="O'Connell B."/>
            <person name="Chang D."/>
            <person name="Weber S."/>
            <person name="Shapiro B."/>
        </authorList>
    </citation>
    <scope>NUCLEOTIDE SEQUENCE [LARGE SCALE GENOMIC DNA]</scope>
    <source>
        <strain evidence="2">BTP2013</strain>
        <tissue evidence="2">Blood</tissue>
    </source>
</reference>
<dbReference type="AlphaFoldDB" id="A0A1V4KMS2"/>
<dbReference type="Gene3D" id="1.20.58.60">
    <property type="match status" value="1"/>
</dbReference>
<comment type="caution">
    <text evidence="2">The sequence shown here is derived from an EMBL/GenBank/DDBJ whole genome shotgun (WGS) entry which is preliminary data.</text>
</comment>
<dbReference type="SUPFAM" id="SSF46966">
    <property type="entry name" value="Spectrin repeat"/>
    <property type="match status" value="1"/>
</dbReference>
<dbReference type="SMART" id="SM00150">
    <property type="entry name" value="SPEC"/>
    <property type="match status" value="1"/>
</dbReference>
<dbReference type="EMBL" id="LSYS01002741">
    <property type="protein sequence ID" value="OPJ85734.1"/>
    <property type="molecule type" value="Genomic_DNA"/>
</dbReference>
<dbReference type="STRING" id="372326.A0A1V4KMS2"/>
<feature type="region of interest" description="Disordered" evidence="1">
    <location>
        <begin position="178"/>
        <end position="198"/>
    </location>
</feature>
<keyword evidence="3" id="KW-1185">Reference proteome</keyword>
<evidence type="ECO:0000313" key="3">
    <source>
        <dbReference type="Proteomes" id="UP000190648"/>
    </source>
</evidence>
<organism evidence="2 3">
    <name type="scientific">Patagioenas fasciata monilis</name>
    <dbReference type="NCBI Taxonomy" id="372326"/>
    <lineage>
        <taxon>Eukaryota</taxon>
        <taxon>Metazoa</taxon>
        <taxon>Chordata</taxon>
        <taxon>Craniata</taxon>
        <taxon>Vertebrata</taxon>
        <taxon>Euteleostomi</taxon>
        <taxon>Archelosauria</taxon>
        <taxon>Archosauria</taxon>
        <taxon>Dinosauria</taxon>
        <taxon>Saurischia</taxon>
        <taxon>Theropoda</taxon>
        <taxon>Coelurosauria</taxon>
        <taxon>Aves</taxon>
        <taxon>Neognathae</taxon>
        <taxon>Neoaves</taxon>
        <taxon>Columbimorphae</taxon>
        <taxon>Columbiformes</taxon>
        <taxon>Columbidae</taxon>
        <taxon>Patagioenas</taxon>
    </lineage>
</organism>
<proteinExistence type="predicted"/>
<dbReference type="InterPro" id="IPR002017">
    <property type="entry name" value="Spectrin_repeat"/>
</dbReference>
<accession>A0A1V4KMS2</accession>
<dbReference type="Pfam" id="PF00435">
    <property type="entry name" value="Spectrin"/>
    <property type="match status" value="1"/>
</dbReference>